<dbReference type="GO" id="GO:0000166">
    <property type="term" value="F:nucleotide binding"/>
    <property type="evidence" value="ECO:0007669"/>
    <property type="project" value="InterPro"/>
</dbReference>
<dbReference type="InterPro" id="IPR000683">
    <property type="entry name" value="Gfo/Idh/MocA-like_OxRdtase_N"/>
</dbReference>
<feature type="transmembrane region" description="Helical" evidence="1">
    <location>
        <begin position="271"/>
        <end position="295"/>
    </location>
</feature>
<dbReference type="KEGG" id="ffu:CLAFUR5_10340"/>
<dbReference type="PANTHER" id="PTHR43708">
    <property type="entry name" value="CONSERVED EXPRESSED OXIDOREDUCTASE (EUROFUNG)"/>
    <property type="match status" value="1"/>
</dbReference>
<dbReference type="Proteomes" id="UP000756132">
    <property type="component" value="Chromosome 7"/>
</dbReference>
<proteinExistence type="predicted"/>
<reference evidence="4" key="1">
    <citation type="submission" date="2021-12" db="EMBL/GenBank/DDBJ databases">
        <authorList>
            <person name="Zaccaron A."/>
            <person name="Stergiopoulos I."/>
        </authorList>
    </citation>
    <scope>NUCLEOTIDE SEQUENCE</scope>
    <source>
        <strain evidence="4">Race5_Kim</strain>
    </source>
</reference>
<organism evidence="4 5">
    <name type="scientific">Passalora fulva</name>
    <name type="common">Tomato leaf mold</name>
    <name type="synonym">Cladosporium fulvum</name>
    <dbReference type="NCBI Taxonomy" id="5499"/>
    <lineage>
        <taxon>Eukaryota</taxon>
        <taxon>Fungi</taxon>
        <taxon>Dikarya</taxon>
        <taxon>Ascomycota</taxon>
        <taxon>Pezizomycotina</taxon>
        <taxon>Dothideomycetes</taxon>
        <taxon>Dothideomycetidae</taxon>
        <taxon>Mycosphaerellales</taxon>
        <taxon>Mycosphaerellaceae</taxon>
        <taxon>Fulvia</taxon>
    </lineage>
</organism>
<dbReference type="EMBL" id="CP090169">
    <property type="protein sequence ID" value="UJO20066.1"/>
    <property type="molecule type" value="Genomic_DNA"/>
</dbReference>
<evidence type="ECO:0000259" key="3">
    <source>
        <dbReference type="Pfam" id="PF22685"/>
    </source>
</evidence>
<dbReference type="OrthoDB" id="446809at2759"/>
<reference evidence="4" key="2">
    <citation type="journal article" date="2022" name="Microb. Genom.">
        <title>A chromosome-scale genome assembly of the tomato pathogen Cladosporium fulvum reveals a compartmentalized genome architecture and the presence of a dispensable chromosome.</title>
        <authorList>
            <person name="Zaccaron A.Z."/>
            <person name="Chen L.H."/>
            <person name="Samaras A."/>
            <person name="Stergiopoulos I."/>
        </authorList>
    </citation>
    <scope>NUCLEOTIDE SEQUENCE</scope>
    <source>
        <strain evidence="4">Race5_Kim</strain>
    </source>
</reference>
<dbReference type="Gene3D" id="3.40.50.720">
    <property type="entry name" value="NAD(P)-binding Rossmann-like Domain"/>
    <property type="match status" value="1"/>
</dbReference>
<dbReference type="InterPro" id="IPR051317">
    <property type="entry name" value="Gfo/Idh/MocA_oxidoreduct"/>
</dbReference>
<accession>A0A9Q8URT9</accession>
<dbReference type="GeneID" id="71990218"/>
<keyword evidence="1" id="KW-0812">Transmembrane</keyword>
<keyword evidence="1" id="KW-1133">Transmembrane helix</keyword>
<dbReference type="Pfam" id="PF01408">
    <property type="entry name" value="GFO_IDH_MocA"/>
    <property type="match status" value="1"/>
</dbReference>
<dbReference type="Pfam" id="PF22685">
    <property type="entry name" value="Gal80p_C-like"/>
    <property type="match status" value="1"/>
</dbReference>
<dbReference type="SUPFAM" id="SSF51735">
    <property type="entry name" value="NAD(P)-binding Rossmann-fold domains"/>
    <property type="match status" value="1"/>
</dbReference>
<feature type="domain" description="Gal80p-like C-terminal" evidence="3">
    <location>
        <begin position="140"/>
        <end position="254"/>
    </location>
</feature>
<name>A0A9Q8URT9_PASFU</name>
<keyword evidence="1" id="KW-0472">Membrane</keyword>
<dbReference type="AlphaFoldDB" id="A0A9Q8URT9"/>
<evidence type="ECO:0000256" key="1">
    <source>
        <dbReference type="SAM" id="Phobius"/>
    </source>
</evidence>
<dbReference type="RefSeq" id="XP_047764432.1">
    <property type="nucleotide sequence ID" value="XM_047909488.1"/>
</dbReference>
<evidence type="ECO:0000313" key="5">
    <source>
        <dbReference type="Proteomes" id="UP000756132"/>
    </source>
</evidence>
<dbReference type="PANTHER" id="PTHR43708:SF1">
    <property type="entry name" value="GALACTOSE_LACTOSE METABOLISM REGULATORY PROTEIN GAL80"/>
    <property type="match status" value="1"/>
</dbReference>
<keyword evidence="5" id="KW-1185">Reference proteome</keyword>
<protein>
    <submittedName>
        <fullName evidence="4">Galactose/lactose metabolism regulatory protein GAL80</fullName>
    </submittedName>
</protein>
<sequence>MSPIRVALIGLSASAKTSWAAEFHLPYLLSERGRKSYTLVALCNTSVAAAQASLDHFNLDPNIKIYGNSEDLSRDPDIDLLVVATRVDVHHVAIPSIRAGKDVFIEWPLAENLAAAEHLAKLAHENGSKTFTGLQGRYAPPVIKVCGLLASGAVGKVISSDVRALRTVFDPRGLPESLEYFTDIKVGGNLISVVLGHVMDFIHSTLGEYAEYDSRAQIQKPNVTLLSGGYGSFSDNDSRTVTSNVPDMVSMPKTWLADAVMARTTRARVRGAMNVVAMLCCVIDVVLSILCCAVLC</sequence>
<evidence type="ECO:0000313" key="4">
    <source>
        <dbReference type="EMBL" id="UJO20066.1"/>
    </source>
</evidence>
<evidence type="ECO:0000259" key="2">
    <source>
        <dbReference type="Pfam" id="PF01408"/>
    </source>
</evidence>
<dbReference type="InterPro" id="IPR036291">
    <property type="entry name" value="NAD(P)-bd_dom_sf"/>
</dbReference>
<feature type="domain" description="Gfo/Idh/MocA-like oxidoreductase N-terminal" evidence="2">
    <location>
        <begin position="4"/>
        <end position="131"/>
    </location>
</feature>
<gene>
    <name evidence="4" type="ORF">CLAFUR5_10340</name>
</gene>
<dbReference type="InterPro" id="IPR055080">
    <property type="entry name" value="Gal80p-like_C"/>
</dbReference>
<dbReference type="Gene3D" id="3.30.360.10">
    <property type="entry name" value="Dihydrodipicolinate Reductase, domain 2"/>
    <property type="match status" value="1"/>
</dbReference>